<evidence type="ECO:0000256" key="6">
    <source>
        <dbReference type="ARBA" id="ARBA00022840"/>
    </source>
</evidence>
<dbReference type="SUPFAM" id="SSF52540">
    <property type="entry name" value="P-loop containing nucleoside triphosphate hydrolases"/>
    <property type="match status" value="1"/>
</dbReference>
<evidence type="ECO:0000256" key="1">
    <source>
        <dbReference type="ARBA" id="ARBA00004417"/>
    </source>
</evidence>
<keyword evidence="3" id="KW-0813">Transport</keyword>
<accession>A0A844WER6</accession>
<keyword evidence="7" id="KW-0472">Membrane</keyword>
<gene>
    <name evidence="9" type="ORF">GLS40_06305</name>
</gene>
<dbReference type="PROSITE" id="PS50893">
    <property type="entry name" value="ABC_TRANSPORTER_2"/>
    <property type="match status" value="1"/>
</dbReference>
<dbReference type="InterPro" id="IPR003593">
    <property type="entry name" value="AAA+_ATPase"/>
</dbReference>
<evidence type="ECO:0000259" key="8">
    <source>
        <dbReference type="PROSITE" id="PS50893"/>
    </source>
</evidence>
<comment type="subcellular location">
    <subcellularLocation>
        <location evidence="1">Cell inner membrane</location>
        <topology evidence="1">Peripheral membrane protein</topology>
    </subcellularLocation>
</comment>
<dbReference type="Pfam" id="PF08352">
    <property type="entry name" value="oligo_HPY"/>
    <property type="match status" value="1"/>
</dbReference>
<comment type="caution">
    <text evidence="9">The sequence shown here is derived from an EMBL/GenBank/DDBJ whole genome shotgun (WGS) entry which is preliminary data.</text>
</comment>
<dbReference type="Proteomes" id="UP000443843">
    <property type="component" value="Unassembled WGS sequence"/>
</dbReference>
<keyword evidence="4" id="KW-1003">Cell membrane</keyword>
<evidence type="ECO:0000256" key="4">
    <source>
        <dbReference type="ARBA" id="ARBA00022475"/>
    </source>
</evidence>
<evidence type="ECO:0000256" key="5">
    <source>
        <dbReference type="ARBA" id="ARBA00022741"/>
    </source>
</evidence>
<dbReference type="Gene3D" id="3.40.50.300">
    <property type="entry name" value="P-loop containing nucleotide triphosphate hydrolases"/>
    <property type="match status" value="1"/>
</dbReference>
<dbReference type="InterPro" id="IPR003439">
    <property type="entry name" value="ABC_transporter-like_ATP-bd"/>
</dbReference>
<dbReference type="EMBL" id="WNXQ01000003">
    <property type="protein sequence ID" value="MWB77629.1"/>
    <property type="molecule type" value="Genomic_DNA"/>
</dbReference>
<keyword evidence="10" id="KW-1185">Reference proteome</keyword>
<dbReference type="InterPro" id="IPR013563">
    <property type="entry name" value="Oligopep_ABC_C"/>
</dbReference>
<dbReference type="SMART" id="SM00382">
    <property type="entry name" value="AAA"/>
    <property type="match status" value="1"/>
</dbReference>
<evidence type="ECO:0000256" key="3">
    <source>
        <dbReference type="ARBA" id="ARBA00022448"/>
    </source>
</evidence>
<dbReference type="GO" id="GO:0015833">
    <property type="term" value="P:peptide transport"/>
    <property type="evidence" value="ECO:0007669"/>
    <property type="project" value="InterPro"/>
</dbReference>
<dbReference type="PANTHER" id="PTHR43297">
    <property type="entry name" value="OLIGOPEPTIDE TRANSPORT ATP-BINDING PROTEIN APPD"/>
    <property type="match status" value="1"/>
</dbReference>
<feature type="domain" description="ABC transporter" evidence="8">
    <location>
        <begin position="19"/>
        <end position="266"/>
    </location>
</feature>
<dbReference type="GO" id="GO:0016887">
    <property type="term" value="F:ATP hydrolysis activity"/>
    <property type="evidence" value="ECO:0007669"/>
    <property type="project" value="InterPro"/>
</dbReference>
<dbReference type="FunFam" id="3.40.50.300:FF:000016">
    <property type="entry name" value="Oligopeptide ABC transporter ATP-binding component"/>
    <property type="match status" value="1"/>
</dbReference>
<comment type="similarity">
    <text evidence="2">Belongs to the ABC transporter superfamily.</text>
</comment>
<evidence type="ECO:0000313" key="10">
    <source>
        <dbReference type="Proteomes" id="UP000443843"/>
    </source>
</evidence>
<dbReference type="GO" id="GO:0005524">
    <property type="term" value="F:ATP binding"/>
    <property type="evidence" value="ECO:0007669"/>
    <property type="project" value="UniProtKB-KW"/>
</dbReference>
<evidence type="ECO:0000256" key="2">
    <source>
        <dbReference type="ARBA" id="ARBA00005417"/>
    </source>
</evidence>
<protein>
    <submittedName>
        <fullName evidence="9">ATP-binding cassette domain-containing protein</fullName>
    </submittedName>
</protein>
<sequence>MSSAQTTARTEASDAESVLSVRDLQTSYFTPAGIVRAVDGVSFDLTQGQTLGIVGESGSGKSVTSLSVMGLIDPPGRVTAGSIKFRGRELVGMKEAERRQLRGRDLCLVFQDPMSALNPVYRIGTQVVEAIQVHSDMSGRDAHALGVELLRQVGIPDPDRRMQDYPHNLSGGLRQRVTIAMAMANGPDLLILDEPTTALDVTIQAQILELIKGLKETTVMLITHDIGVVREMCDHVVVMYGGRVMEHGTVDQITRAPKHPYTRGLLASIPSARMRGKPLHAIPGSVPSPLAMPPGCPFAPRCASAMPRCARKPPLSTLEDGRRIACWLEVPDQSGAMQGTREHA</sequence>
<dbReference type="AlphaFoldDB" id="A0A844WER6"/>
<dbReference type="GO" id="GO:0055085">
    <property type="term" value="P:transmembrane transport"/>
    <property type="evidence" value="ECO:0007669"/>
    <property type="project" value="UniProtKB-ARBA"/>
</dbReference>
<dbReference type="InterPro" id="IPR050388">
    <property type="entry name" value="ABC_Ni/Peptide_Import"/>
</dbReference>
<name>A0A844WER6_9RHOB</name>
<proteinExistence type="inferred from homology"/>
<evidence type="ECO:0000313" key="9">
    <source>
        <dbReference type="EMBL" id="MWB77629.1"/>
    </source>
</evidence>
<dbReference type="RefSeq" id="WP_160381902.1">
    <property type="nucleotide sequence ID" value="NZ_WNXQ01000003.1"/>
</dbReference>
<keyword evidence="5" id="KW-0547">Nucleotide-binding</keyword>
<dbReference type="PANTHER" id="PTHR43297:SF2">
    <property type="entry name" value="DIPEPTIDE TRANSPORT ATP-BINDING PROTEIN DPPD"/>
    <property type="match status" value="1"/>
</dbReference>
<organism evidence="9 10">
    <name type="scientific">Pseudooceanicola pacificus</name>
    <dbReference type="NCBI Taxonomy" id="2676438"/>
    <lineage>
        <taxon>Bacteria</taxon>
        <taxon>Pseudomonadati</taxon>
        <taxon>Pseudomonadota</taxon>
        <taxon>Alphaproteobacteria</taxon>
        <taxon>Rhodobacterales</taxon>
        <taxon>Paracoccaceae</taxon>
        <taxon>Pseudooceanicola</taxon>
    </lineage>
</organism>
<dbReference type="Pfam" id="PF00005">
    <property type="entry name" value="ABC_tran"/>
    <property type="match status" value="1"/>
</dbReference>
<dbReference type="InterPro" id="IPR027417">
    <property type="entry name" value="P-loop_NTPase"/>
</dbReference>
<reference evidence="9 10" key="1">
    <citation type="submission" date="2019-11" db="EMBL/GenBank/DDBJ databases">
        <title>Pseudooceanicola pacifica sp. nov., isolated from deep-sea sediment of the Pacific Ocean.</title>
        <authorList>
            <person name="Lyu L."/>
        </authorList>
    </citation>
    <scope>NUCLEOTIDE SEQUENCE [LARGE SCALE GENOMIC DNA]</scope>
    <source>
        <strain evidence="9 10">216_PA32_1</strain>
    </source>
</reference>
<dbReference type="CDD" id="cd03257">
    <property type="entry name" value="ABC_NikE_OppD_transporters"/>
    <property type="match status" value="1"/>
</dbReference>
<evidence type="ECO:0000256" key="7">
    <source>
        <dbReference type="ARBA" id="ARBA00023136"/>
    </source>
</evidence>
<keyword evidence="6 9" id="KW-0067">ATP-binding</keyword>
<dbReference type="NCBIfam" id="TIGR01727">
    <property type="entry name" value="oligo_HPY"/>
    <property type="match status" value="1"/>
</dbReference>
<dbReference type="GO" id="GO:0005886">
    <property type="term" value="C:plasma membrane"/>
    <property type="evidence" value="ECO:0007669"/>
    <property type="project" value="UniProtKB-SubCell"/>
</dbReference>